<dbReference type="Proteomes" id="UP000665025">
    <property type="component" value="Chromosome 1"/>
</dbReference>
<organism evidence="1 2">
    <name type="scientific">Pseudoalteromonas viridis</name>
    <dbReference type="NCBI Taxonomy" id="339617"/>
    <lineage>
        <taxon>Bacteria</taxon>
        <taxon>Pseudomonadati</taxon>
        <taxon>Pseudomonadota</taxon>
        <taxon>Gammaproteobacteria</taxon>
        <taxon>Alteromonadales</taxon>
        <taxon>Pseudoalteromonadaceae</taxon>
        <taxon>Pseudoalteromonas</taxon>
    </lineage>
</organism>
<name>A0ABX7V8S3_9GAMM</name>
<evidence type="ECO:0000313" key="1">
    <source>
        <dbReference type="EMBL" id="QTL37296.1"/>
    </source>
</evidence>
<dbReference type="EMBL" id="CP072425">
    <property type="protein sequence ID" value="QTL37296.1"/>
    <property type="molecule type" value="Genomic_DNA"/>
</dbReference>
<gene>
    <name evidence="1" type="ORF">J5X90_16575</name>
</gene>
<proteinExistence type="predicted"/>
<reference evidence="1 2" key="1">
    <citation type="submission" date="2021-03" db="EMBL/GenBank/DDBJ databases">
        <title>Complete Genome of Pseudoalteromonas viridis Strain BBR56, a new biocontrol bacterial candidate.</title>
        <authorList>
            <person name="Handayani D.P."/>
            <person name="Isnansetyo A."/>
            <person name="Istiqomah I."/>
            <person name="Jumina J."/>
        </authorList>
    </citation>
    <scope>NUCLEOTIDE SEQUENCE [LARGE SCALE GENOMIC DNA]</scope>
    <source>
        <strain evidence="1 2">BBR56</strain>
    </source>
</reference>
<keyword evidence="2" id="KW-1185">Reference proteome</keyword>
<accession>A0ABX7V8S3</accession>
<evidence type="ECO:0000313" key="2">
    <source>
        <dbReference type="Proteomes" id="UP000665025"/>
    </source>
</evidence>
<protein>
    <submittedName>
        <fullName evidence="1">Cytoplasmic protein</fullName>
    </submittedName>
</protein>
<sequence length="81" mass="9308">MAAKEAHKKSIYHRDSLRKSDKCGCFYCLDIFPFENIEFWTDDGDTALCPSCDIDSVIGDNSGYPITTEFLLAMKQIWFDE</sequence>